<dbReference type="GO" id="GO:0003723">
    <property type="term" value="F:RNA binding"/>
    <property type="evidence" value="ECO:0007669"/>
    <property type="project" value="UniProtKB-UniRule"/>
</dbReference>
<evidence type="ECO:0000313" key="4">
    <source>
        <dbReference type="EMBL" id="KAG0490989.1"/>
    </source>
</evidence>
<name>A0A835V835_VANPL</name>
<sequence>MNDFNQAQYSNQVEQLEDCDLFNSGGGIELDIDPIENVTVGLSRAYIGDGTYIGDGYKENANFHHSFPNGVSTIIGEHPYGEHPSRTLFVRSIDSNVDDSELRSLFEIRETPNKRHHKFIEYYDVRAAENALRSLNNCDIAGSIIKLEPSRPGGVRRNLSSVRRGPQNRLTVGNSCQCKRVLTFCSAVLVAIAHYTVPCRMKQPTG</sequence>
<protein>
    <recommendedName>
        <fullName evidence="3">RRM domain-containing protein</fullName>
    </recommendedName>
</protein>
<reference evidence="4 5" key="1">
    <citation type="journal article" date="2020" name="Nat. Food">
        <title>A phased Vanilla planifolia genome enables genetic improvement of flavour and production.</title>
        <authorList>
            <person name="Hasing T."/>
            <person name="Tang H."/>
            <person name="Brym M."/>
            <person name="Khazi F."/>
            <person name="Huang T."/>
            <person name="Chambers A.H."/>
        </authorList>
    </citation>
    <scope>NUCLEOTIDE SEQUENCE [LARGE SCALE GENOMIC DNA]</scope>
    <source>
        <tissue evidence="4">Leaf</tissue>
    </source>
</reference>
<feature type="domain" description="RRM" evidence="3">
    <location>
        <begin position="86"/>
        <end position="152"/>
    </location>
</feature>
<dbReference type="InterPro" id="IPR000504">
    <property type="entry name" value="RRM_dom"/>
</dbReference>
<dbReference type="OrthoDB" id="417481at2759"/>
<evidence type="ECO:0000256" key="2">
    <source>
        <dbReference type="PROSITE-ProRule" id="PRU00176"/>
    </source>
</evidence>
<organism evidence="4 5">
    <name type="scientific">Vanilla planifolia</name>
    <name type="common">Vanilla</name>
    <dbReference type="NCBI Taxonomy" id="51239"/>
    <lineage>
        <taxon>Eukaryota</taxon>
        <taxon>Viridiplantae</taxon>
        <taxon>Streptophyta</taxon>
        <taxon>Embryophyta</taxon>
        <taxon>Tracheophyta</taxon>
        <taxon>Spermatophyta</taxon>
        <taxon>Magnoliopsida</taxon>
        <taxon>Liliopsida</taxon>
        <taxon>Asparagales</taxon>
        <taxon>Orchidaceae</taxon>
        <taxon>Vanilloideae</taxon>
        <taxon>Vanilleae</taxon>
        <taxon>Vanilla</taxon>
    </lineage>
</organism>
<accession>A0A835V835</accession>
<comment type="caution">
    <text evidence="4">The sequence shown here is derived from an EMBL/GenBank/DDBJ whole genome shotgun (WGS) entry which is preliminary data.</text>
</comment>
<dbReference type="InterPro" id="IPR035979">
    <property type="entry name" value="RBD_domain_sf"/>
</dbReference>
<dbReference type="Proteomes" id="UP000639772">
    <property type="component" value="Chromosome 3"/>
</dbReference>
<dbReference type="AlphaFoldDB" id="A0A835V835"/>
<dbReference type="InterPro" id="IPR012677">
    <property type="entry name" value="Nucleotide-bd_a/b_plait_sf"/>
</dbReference>
<dbReference type="SUPFAM" id="SSF54928">
    <property type="entry name" value="RNA-binding domain, RBD"/>
    <property type="match status" value="1"/>
</dbReference>
<dbReference type="PROSITE" id="PS50102">
    <property type="entry name" value="RRM"/>
    <property type="match status" value="1"/>
</dbReference>
<keyword evidence="1 2" id="KW-0694">RNA-binding</keyword>
<gene>
    <name evidence="4" type="ORF">HPP92_007852</name>
</gene>
<evidence type="ECO:0000259" key="3">
    <source>
        <dbReference type="PROSITE" id="PS50102"/>
    </source>
</evidence>
<dbReference type="Gene3D" id="3.30.70.330">
    <property type="match status" value="1"/>
</dbReference>
<dbReference type="SMART" id="SM00360">
    <property type="entry name" value="RRM"/>
    <property type="match status" value="1"/>
</dbReference>
<evidence type="ECO:0000256" key="1">
    <source>
        <dbReference type="ARBA" id="ARBA00022884"/>
    </source>
</evidence>
<dbReference type="EMBL" id="JADCNM010000003">
    <property type="protein sequence ID" value="KAG0490989.1"/>
    <property type="molecule type" value="Genomic_DNA"/>
</dbReference>
<dbReference type="PANTHER" id="PTHR23189">
    <property type="entry name" value="RNA RECOGNITION MOTIF-CONTAINING"/>
    <property type="match status" value="1"/>
</dbReference>
<evidence type="ECO:0000313" key="5">
    <source>
        <dbReference type="Proteomes" id="UP000639772"/>
    </source>
</evidence>
<proteinExistence type="predicted"/>